<evidence type="ECO:0000313" key="2">
    <source>
        <dbReference type="EMBL" id="SMO77350.1"/>
    </source>
</evidence>
<dbReference type="OrthoDB" id="1525222at2"/>
<accession>A0A521E2M4</accession>
<keyword evidence="3" id="KW-1185">Reference proteome</keyword>
<organism evidence="2 3">
    <name type="scientific">Gracilimonas mengyeensis</name>
    <dbReference type="NCBI Taxonomy" id="1302730"/>
    <lineage>
        <taxon>Bacteria</taxon>
        <taxon>Pseudomonadati</taxon>
        <taxon>Balneolota</taxon>
        <taxon>Balneolia</taxon>
        <taxon>Balneolales</taxon>
        <taxon>Balneolaceae</taxon>
        <taxon>Gracilimonas</taxon>
    </lineage>
</organism>
<feature type="domain" description="DUF4296" evidence="1">
    <location>
        <begin position="30"/>
        <end position="99"/>
    </location>
</feature>
<dbReference type="PROSITE" id="PS51257">
    <property type="entry name" value="PROKAR_LIPOPROTEIN"/>
    <property type="match status" value="1"/>
</dbReference>
<proteinExistence type="predicted"/>
<name>A0A521E2M4_9BACT</name>
<dbReference type="EMBL" id="FXTP01000010">
    <property type="protein sequence ID" value="SMO77350.1"/>
    <property type="molecule type" value="Genomic_DNA"/>
</dbReference>
<evidence type="ECO:0000313" key="3">
    <source>
        <dbReference type="Proteomes" id="UP000317557"/>
    </source>
</evidence>
<sequence>MALKRIISYSTLGILFLFAGCRGVEKPQPPDNLLPEPVYMDVMIELQHIRTYASARPDSVNVDSLKQLVFEKYEIEEAAFASSHKFYQSDVQAQIERIEAATAWLEHKEKNLQAHIDSMKAVYSNHPDSVALADSLSAADSLSPQDSVAIADSLINRDTLGN</sequence>
<dbReference type="RefSeq" id="WP_142454846.1">
    <property type="nucleotide sequence ID" value="NZ_FXTP01000010.1"/>
</dbReference>
<dbReference type="Proteomes" id="UP000317557">
    <property type="component" value="Unassembled WGS sequence"/>
</dbReference>
<protein>
    <recommendedName>
        <fullName evidence="1">DUF4296 domain-containing protein</fullName>
    </recommendedName>
</protein>
<gene>
    <name evidence="2" type="ORF">SAMN06265219_11024</name>
</gene>
<evidence type="ECO:0000259" key="1">
    <source>
        <dbReference type="Pfam" id="PF14129"/>
    </source>
</evidence>
<dbReference type="AlphaFoldDB" id="A0A521E2M4"/>
<dbReference type="Pfam" id="PF14129">
    <property type="entry name" value="DUF4296"/>
    <property type="match status" value="1"/>
</dbReference>
<dbReference type="InterPro" id="IPR025381">
    <property type="entry name" value="DUF4296"/>
</dbReference>
<reference evidence="2 3" key="1">
    <citation type="submission" date="2017-05" db="EMBL/GenBank/DDBJ databases">
        <authorList>
            <person name="Varghese N."/>
            <person name="Submissions S."/>
        </authorList>
    </citation>
    <scope>NUCLEOTIDE SEQUENCE [LARGE SCALE GENOMIC DNA]</scope>
    <source>
        <strain evidence="2 3">DSM 21985</strain>
    </source>
</reference>